<dbReference type="InterPro" id="IPR058205">
    <property type="entry name" value="D-LDH-like"/>
</dbReference>
<keyword evidence="2 4" id="KW-0560">Oxidoreductase</keyword>
<dbReference type="PROSITE" id="PS00065">
    <property type="entry name" value="D_2_HYDROXYACID_DH_1"/>
    <property type="match status" value="1"/>
</dbReference>
<dbReference type="AlphaFoldDB" id="A0A4P7NPL0"/>
<dbReference type="SUPFAM" id="SSF51735">
    <property type="entry name" value="NAD(P)-binding Rossmann-fold domains"/>
    <property type="match status" value="1"/>
</dbReference>
<dbReference type="Pfam" id="PF00389">
    <property type="entry name" value="2-Hacid_dh"/>
    <property type="match status" value="1"/>
</dbReference>
<evidence type="ECO:0000256" key="2">
    <source>
        <dbReference type="ARBA" id="ARBA00023002"/>
    </source>
</evidence>
<gene>
    <name evidence="7" type="ORF">PoMZ_05844</name>
</gene>
<organism evidence="7 8">
    <name type="scientific">Pyricularia oryzae</name>
    <name type="common">Rice blast fungus</name>
    <name type="synonym">Magnaporthe oryzae</name>
    <dbReference type="NCBI Taxonomy" id="318829"/>
    <lineage>
        <taxon>Eukaryota</taxon>
        <taxon>Fungi</taxon>
        <taxon>Dikarya</taxon>
        <taxon>Ascomycota</taxon>
        <taxon>Pezizomycotina</taxon>
        <taxon>Sordariomycetes</taxon>
        <taxon>Sordariomycetidae</taxon>
        <taxon>Magnaporthales</taxon>
        <taxon>Pyriculariaceae</taxon>
        <taxon>Pyricularia</taxon>
    </lineage>
</organism>
<dbReference type="PROSITE" id="PS00671">
    <property type="entry name" value="D_2_HYDROXYACID_DH_3"/>
    <property type="match status" value="1"/>
</dbReference>
<dbReference type="PROSITE" id="PS00670">
    <property type="entry name" value="D_2_HYDROXYACID_DH_2"/>
    <property type="match status" value="1"/>
</dbReference>
<evidence type="ECO:0000256" key="3">
    <source>
        <dbReference type="ARBA" id="ARBA00023027"/>
    </source>
</evidence>
<dbReference type="InterPro" id="IPR029752">
    <property type="entry name" value="D-isomer_DH_CS1"/>
</dbReference>
<dbReference type="Pfam" id="PF02826">
    <property type="entry name" value="2-Hacid_dh_C"/>
    <property type="match status" value="1"/>
</dbReference>
<dbReference type="CDD" id="cd12183">
    <property type="entry name" value="LDH_like_2"/>
    <property type="match status" value="1"/>
</dbReference>
<dbReference type="InterPro" id="IPR036291">
    <property type="entry name" value="NAD(P)-bd_dom_sf"/>
</dbReference>
<feature type="domain" description="D-isomer specific 2-hydroxyacid dehydrogenase NAD-binding" evidence="6">
    <location>
        <begin position="115"/>
        <end position="301"/>
    </location>
</feature>
<feature type="domain" description="D-isomer specific 2-hydroxyacid dehydrogenase catalytic" evidence="5">
    <location>
        <begin position="16"/>
        <end position="331"/>
    </location>
</feature>
<dbReference type="Proteomes" id="UP000294847">
    <property type="component" value="Chromosome 6"/>
</dbReference>
<protein>
    <submittedName>
        <fullName evidence="7">Uncharacterized protein</fullName>
    </submittedName>
</protein>
<dbReference type="InterPro" id="IPR006139">
    <property type="entry name" value="D-isomer_2_OHA_DH_cat_dom"/>
</dbReference>
<dbReference type="GO" id="GO:0008720">
    <property type="term" value="F:D-lactate dehydrogenase (NAD+) activity"/>
    <property type="evidence" value="ECO:0007669"/>
    <property type="project" value="TreeGrafter"/>
</dbReference>
<reference evidence="7 8" key="1">
    <citation type="journal article" date="2019" name="Mol. Biol. Evol.">
        <title>Blast fungal genomes show frequent chromosomal changes, gene gains and losses, and effector gene turnover.</title>
        <authorList>
            <person name="Gomez Luciano L.B."/>
            <person name="Jason Tsai I."/>
            <person name="Chuma I."/>
            <person name="Tosa Y."/>
            <person name="Chen Y.H."/>
            <person name="Li J.Y."/>
            <person name="Li M.Y."/>
            <person name="Jade Lu M.Y."/>
            <person name="Nakayashiki H."/>
            <person name="Li W.H."/>
        </authorList>
    </citation>
    <scope>NUCLEOTIDE SEQUENCE [LARGE SCALE GENOMIC DNA]</scope>
    <source>
        <strain evidence="7">MZ5-1-6</strain>
    </source>
</reference>
<evidence type="ECO:0000256" key="4">
    <source>
        <dbReference type="RuleBase" id="RU003719"/>
    </source>
</evidence>
<evidence type="ECO:0000256" key="1">
    <source>
        <dbReference type="ARBA" id="ARBA00005854"/>
    </source>
</evidence>
<dbReference type="VEuPathDB" id="FungiDB:M_BR32_EuGene_00129151"/>
<dbReference type="GO" id="GO:0051287">
    <property type="term" value="F:NAD binding"/>
    <property type="evidence" value="ECO:0007669"/>
    <property type="project" value="InterPro"/>
</dbReference>
<evidence type="ECO:0000313" key="7">
    <source>
        <dbReference type="EMBL" id="QBZ64150.1"/>
    </source>
</evidence>
<sequence length="349" mass="38046">MKLAIFSAKGYDKKYFSQVQAAHEKLSNIDLSFIDFPLSPDTVQLAKGAEAVCAFVNDNLSRPVLEGLSDLGVTTILLRCAGFNNVDLDCASQLGLSVANVPSYSPEAVGEFAVALLQTVNRKTHRAYNRVREGNFNLDGLLGRTLHGKTVGVIGTGRIGIAFARIMVGFGCKLLAYDVYQNEEVGKLGGSYESLDEVLSKSDFVSLHCPLMEATRHLINSTTLAKMKPDAILINTSRGGLIDTKAVIKALKARELGGLALDVYEGEGALFYNDHSADIIQDDELMRLMTFPNVVVCGHQAFFTEEALTEIAECSFRNLDDLANGRECKNSLVAAKKPLLRRESIPHRI</sequence>
<evidence type="ECO:0000313" key="8">
    <source>
        <dbReference type="Proteomes" id="UP000294847"/>
    </source>
</evidence>
<dbReference type="PANTHER" id="PTHR43026">
    <property type="entry name" value="2-HYDROXYACID DEHYDROGENASE HOMOLOG 1-RELATED"/>
    <property type="match status" value="1"/>
</dbReference>
<dbReference type="Gene3D" id="3.40.50.720">
    <property type="entry name" value="NAD(P)-binding Rossmann-like Domain"/>
    <property type="match status" value="2"/>
</dbReference>
<dbReference type="PANTHER" id="PTHR43026:SF1">
    <property type="entry name" value="2-HYDROXYACID DEHYDROGENASE HOMOLOG 1-RELATED"/>
    <property type="match status" value="1"/>
</dbReference>
<evidence type="ECO:0000259" key="5">
    <source>
        <dbReference type="Pfam" id="PF00389"/>
    </source>
</evidence>
<dbReference type="InterPro" id="IPR006140">
    <property type="entry name" value="D-isomer_DH_NAD-bd"/>
</dbReference>
<comment type="similarity">
    <text evidence="1 4">Belongs to the D-isomer specific 2-hydroxyacid dehydrogenase family.</text>
</comment>
<accession>A0A4P7NPL0</accession>
<proteinExistence type="inferred from homology"/>
<dbReference type="SUPFAM" id="SSF52283">
    <property type="entry name" value="Formate/glycerate dehydrogenase catalytic domain-like"/>
    <property type="match status" value="1"/>
</dbReference>
<dbReference type="EMBL" id="CP034209">
    <property type="protein sequence ID" value="QBZ64150.1"/>
    <property type="molecule type" value="Genomic_DNA"/>
</dbReference>
<name>A0A4P7NPL0_PYROR</name>
<dbReference type="InterPro" id="IPR029753">
    <property type="entry name" value="D-isomer_DH_CS"/>
</dbReference>
<keyword evidence="3" id="KW-0520">NAD</keyword>
<evidence type="ECO:0000259" key="6">
    <source>
        <dbReference type="Pfam" id="PF02826"/>
    </source>
</evidence>